<name>A0AA39S4S9_ACESA</name>
<reference evidence="1" key="2">
    <citation type="submission" date="2023-06" db="EMBL/GenBank/DDBJ databases">
        <authorList>
            <person name="Swenson N.G."/>
            <person name="Wegrzyn J.L."/>
            <person name="Mcevoy S.L."/>
        </authorList>
    </citation>
    <scope>NUCLEOTIDE SEQUENCE</scope>
    <source>
        <strain evidence="1">NS2018</strain>
        <tissue evidence="1">Leaf</tissue>
    </source>
</reference>
<evidence type="ECO:0000313" key="2">
    <source>
        <dbReference type="Proteomes" id="UP001168877"/>
    </source>
</evidence>
<evidence type="ECO:0000313" key="1">
    <source>
        <dbReference type="EMBL" id="KAK0582179.1"/>
    </source>
</evidence>
<gene>
    <name evidence="1" type="ORF">LWI29_022436</name>
</gene>
<protein>
    <submittedName>
        <fullName evidence="1">Uncharacterized protein</fullName>
    </submittedName>
</protein>
<keyword evidence="2" id="KW-1185">Reference proteome</keyword>
<dbReference type="EMBL" id="JAUESC010000384">
    <property type="protein sequence ID" value="KAK0582179.1"/>
    <property type="molecule type" value="Genomic_DNA"/>
</dbReference>
<accession>A0AA39S4S9</accession>
<dbReference type="AlphaFoldDB" id="A0AA39S4S9"/>
<comment type="caution">
    <text evidence="1">The sequence shown here is derived from an EMBL/GenBank/DDBJ whole genome shotgun (WGS) entry which is preliminary data.</text>
</comment>
<sequence length="113" mass="12357">MDVKSEECLRLCVWLRAQLEGSEFWVTGKLSDGRQEMSNQGPREKGLVGNITPVNVCLKPDKERHCNPGINVYGSVMVGLYEAVKGDLDLQVGKEVGYGLGCYGGPVLDRVAE</sequence>
<reference evidence="1" key="1">
    <citation type="journal article" date="2022" name="Plant J.">
        <title>Strategies of tolerance reflected in two North American maple genomes.</title>
        <authorList>
            <person name="McEvoy S.L."/>
            <person name="Sezen U.U."/>
            <person name="Trouern-Trend A."/>
            <person name="McMahon S.M."/>
            <person name="Schaberg P.G."/>
            <person name="Yang J."/>
            <person name="Wegrzyn J.L."/>
            <person name="Swenson N.G."/>
        </authorList>
    </citation>
    <scope>NUCLEOTIDE SEQUENCE</scope>
    <source>
        <strain evidence="1">NS2018</strain>
    </source>
</reference>
<proteinExistence type="predicted"/>
<dbReference type="Proteomes" id="UP001168877">
    <property type="component" value="Unassembled WGS sequence"/>
</dbReference>
<organism evidence="1 2">
    <name type="scientific">Acer saccharum</name>
    <name type="common">Sugar maple</name>
    <dbReference type="NCBI Taxonomy" id="4024"/>
    <lineage>
        <taxon>Eukaryota</taxon>
        <taxon>Viridiplantae</taxon>
        <taxon>Streptophyta</taxon>
        <taxon>Embryophyta</taxon>
        <taxon>Tracheophyta</taxon>
        <taxon>Spermatophyta</taxon>
        <taxon>Magnoliopsida</taxon>
        <taxon>eudicotyledons</taxon>
        <taxon>Gunneridae</taxon>
        <taxon>Pentapetalae</taxon>
        <taxon>rosids</taxon>
        <taxon>malvids</taxon>
        <taxon>Sapindales</taxon>
        <taxon>Sapindaceae</taxon>
        <taxon>Hippocastanoideae</taxon>
        <taxon>Acereae</taxon>
        <taxon>Acer</taxon>
    </lineage>
</organism>